<name>A0A8J4PVJ0_9MYCE</name>
<dbReference type="AlphaFoldDB" id="A0A8J4PVJ0"/>
<dbReference type="Proteomes" id="UP000695562">
    <property type="component" value="Unassembled WGS sequence"/>
</dbReference>
<accession>A0A8J4PVJ0</accession>
<organism evidence="1 2">
    <name type="scientific">Polysphondylium violaceum</name>
    <dbReference type="NCBI Taxonomy" id="133409"/>
    <lineage>
        <taxon>Eukaryota</taxon>
        <taxon>Amoebozoa</taxon>
        <taxon>Evosea</taxon>
        <taxon>Eumycetozoa</taxon>
        <taxon>Dictyostelia</taxon>
        <taxon>Dictyosteliales</taxon>
        <taxon>Dictyosteliaceae</taxon>
        <taxon>Polysphondylium</taxon>
    </lineage>
</organism>
<proteinExistence type="predicted"/>
<comment type="caution">
    <text evidence="1">The sequence shown here is derived from an EMBL/GenBank/DDBJ whole genome shotgun (WGS) entry which is preliminary data.</text>
</comment>
<reference evidence="1" key="1">
    <citation type="submission" date="2020-01" db="EMBL/GenBank/DDBJ databases">
        <title>Development of genomics and gene disruption for Polysphondylium violaceum indicates a role for the polyketide synthase stlB in stalk morphogenesis.</title>
        <authorList>
            <person name="Narita B."/>
            <person name="Kawabe Y."/>
            <person name="Kin K."/>
            <person name="Saito T."/>
            <person name="Gibbs R."/>
            <person name="Kuspa A."/>
            <person name="Muzny D."/>
            <person name="Queller D."/>
            <person name="Richards S."/>
            <person name="Strassman J."/>
            <person name="Sucgang R."/>
            <person name="Worley K."/>
            <person name="Schaap P."/>
        </authorList>
    </citation>
    <scope>NUCLEOTIDE SEQUENCE</scope>
    <source>
        <strain evidence="1">QSvi11</strain>
    </source>
</reference>
<sequence>MGNRSSTSSVDLKRKGKERGSSFIQNSTYQSVAIFTKDGVFPISRVRKNIHPPDKLMKSNKNNLCAEKIGRLYLCQKENGLSINTKATHHFSLVLDVGGHSDGNNLRGICMHIAFSPKDKNMIYIQQPIDALKDYDFNSVTDTGGLVYPHDNIEHLKRLSTGHPEFSEMDMSADKNDLWYYYIVFQMDDWLSEFVETYGRTFSANCNCQSFAKFLHKKLSGVEFPNTPIFGQSSFDKFTYSAYSTITQTFKN</sequence>
<dbReference type="EMBL" id="AJWJ01000087">
    <property type="protein sequence ID" value="KAF2075753.1"/>
    <property type="molecule type" value="Genomic_DNA"/>
</dbReference>
<evidence type="ECO:0000313" key="1">
    <source>
        <dbReference type="EMBL" id="KAF2075753.1"/>
    </source>
</evidence>
<evidence type="ECO:0000313" key="2">
    <source>
        <dbReference type="Proteomes" id="UP000695562"/>
    </source>
</evidence>
<gene>
    <name evidence="1" type="ORF">CYY_002935</name>
</gene>
<keyword evidence="2" id="KW-1185">Reference proteome</keyword>
<protein>
    <submittedName>
        <fullName evidence="1">Uncharacterized protein</fullName>
    </submittedName>
</protein>